<accession>A0A0P1N0Q9</accession>
<evidence type="ECO:0000313" key="9">
    <source>
        <dbReference type="Proteomes" id="UP000199197"/>
    </source>
</evidence>
<keyword evidence="5" id="KW-0472">Membrane</keyword>
<keyword evidence="3" id="KW-0812">Transmembrane</keyword>
<sequence length="97" mass="11344">MRMKKFLSNPVNLIFGAIVFALLLYLIFGEKGLIQRAKLEVNLKKIKKEIETIQNENAILREKIHKLETDPEQIEKIAREKYGMAKEGEEVFIIKEK</sequence>
<evidence type="ECO:0000256" key="2">
    <source>
        <dbReference type="ARBA" id="ARBA00022618"/>
    </source>
</evidence>
<dbReference type="InterPro" id="IPR023081">
    <property type="entry name" value="Cell_div_FtsB"/>
</dbReference>
<organism evidence="8 9">
    <name type="scientific">Candidatus Chryseopegocella kryptomonas</name>
    <dbReference type="NCBI Taxonomy" id="1633643"/>
    <lineage>
        <taxon>Bacteria</taxon>
        <taxon>Pseudomonadati</taxon>
        <taxon>Candidatus Kryptoniota</taxon>
        <taxon>Candidatus Chryseopegocella</taxon>
    </lineage>
</organism>
<dbReference type="EMBL" id="CZVW01000010">
    <property type="protein sequence ID" value="CUT01893.1"/>
    <property type="molecule type" value="Genomic_DNA"/>
</dbReference>
<evidence type="ECO:0000256" key="5">
    <source>
        <dbReference type="ARBA" id="ARBA00023136"/>
    </source>
</evidence>
<evidence type="ECO:0000256" key="1">
    <source>
        <dbReference type="ARBA" id="ARBA00022475"/>
    </source>
</evidence>
<evidence type="ECO:0000256" key="7">
    <source>
        <dbReference type="SAM" id="Coils"/>
    </source>
</evidence>
<keyword evidence="1" id="KW-1003">Cell membrane</keyword>
<evidence type="ECO:0000256" key="6">
    <source>
        <dbReference type="ARBA" id="ARBA00023306"/>
    </source>
</evidence>
<keyword evidence="9" id="KW-1185">Reference proteome</keyword>
<keyword evidence="2 8" id="KW-0132">Cell division</keyword>
<keyword evidence="6" id="KW-0131">Cell cycle</keyword>
<dbReference type="InterPro" id="IPR007060">
    <property type="entry name" value="FtsL/DivIC"/>
</dbReference>
<feature type="coiled-coil region" evidence="7">
    <location>
        <begin position="36"/>
        <end position="70"/>
    </location>
</feature>
<dbReference type="PANTHER" id="PTHR37485">
    <property type="entry name" value="CELL DIVISION PROTEIN FTSB"/>
    <property type="match status" value="1"/>
</dbReference>
<dbReference type="Proteomes" id="UP000199197">
    <property type="component" value="Unassembled WGS sequence"/>
</dbReference>
<gene>
    <name evidence="8" type="ORF">JGI23_01141</name>
</gene>
<dbReference type="AlphaFoldDB" id="A0A0P1N0Q9"/>
<dbReference type="GO" id="GO:0030428">
    <property type="term" value="C:cell septum"/>
    <property type="evidence" value="ECO:0007669"/>
    <property type="project" value="TreeGrafter"/>
</dbReference>
<reference evidence="9" key="1">
    <citation type="submission" date="2015-11" db="EMBL/GenBank/DDBJ databases">
        <authorList>
            <person name="Varghese N."/>
        </authorList>
    </citation>
    <scope>NUCLEOTIDE SEQUENCE [LARGE SCALE GENOMIC DNA]</scope>
    <source>
        <strain evidence="9">JGI-23</strain>
    </source>
</reference>
<proteinExistence type="predicted"/>
<dbReference type="PANTHER" id="PTHR37485:SF1">
    <property type="entry name" value="CELL DIVISION PROTEIN FTSB"/>
    <property type="match status" value="1"/>
</dbReference>
<evidence type="ECO:0000256" key="4">
    <source>
        <dbReference type="ARBA" id="ARBA00022989"/>
    </source>
</evidence>
<protein>
    <submittedName>
        <fullName evidence="8">Cell division protein FtsB</fullName>
    </submittedName>
</protein>
<evidence type="ECO:0000313" key="8">
    <source>
        <dbReference type="EMBL" id="CUT01893.1"/>
    </source>
</evidence>
<dbReference type="OrthoDB" id="9813578at2"/>
<keyword evidence="4" id="KW-1133">Transmembrane helix</keyword>
<dbReference type="GO" id="GO:0043093">
    <property type="term" value="P:FtsZ-dependent cytokinesis"/>
    <property type="evidence" value="ECO:0007669"/>
    <property type="project" value="TreeGrafter"/>
</dbReference>
<dbReference type="Pfam" id="PF04977">
    <property type="entry name" value="DivIC"/>
    <property type="match status" value="1"/>
</dbReference>
<evidence type="ECO:0000256" key="3">
    <source>
        <dbReference type="ARBA" id="ARBA00022692"/>
    </source>
</evidence>
<dbReference type="RefSeq" id="WP_092349818.1">
    <property type="nucleotide sequence ID" value="NZ_CZVW01000010.1"/>
</dbReference>
<keyword evidence="7" id="KW-0175">Coiled coil</keyword>
<name>A0A0P1N0Q9_9BACT</name>